<sequence length="49" mass="5837">MGKQDLPFFFQCLQKCLCKFANISTCFKQNHNGTQSTRKRHVYLKQQLK</sequence>
<dbReference type="AlphaFoldDB" id="A0A2P2QXR0"/>
<organism evidence="1">
    <name type="scientific">Rhizophora mucronata</name>
    <name type="common">Asiatic mangrove</name>
    <dbReference type="NCBI Taxonomy" id="61149"/>
    <lineage>
        <taxon>Eukaryota</taxon>
        <taxon>Viridiplantae</taxon>
        <taxon>Streptophyta</taxon>
        <taxon>Embryophyta</taxon>
        <taxon>Tracheophyta</taxon>
        <taxon>Spermatophyta</taxon>
        <taxon>Magnoliopsida</taxon>
        <taxon>eudicotyledons</taxon>
        <taxon>Gunneridae</taxon>
        <taxon>Pentapetalae</taxon>
        <taxon>rosids</taxon>
        <taxon>fabids</taxon>
        <taxon>Malpighiales</taxon>
        <taxon>Rhizophoraceae</taxon>
        <taxon>Rhizophora</taxon>
    </lineage>
</organism>
<name>A0A2P2QXR0_RHIMU</name>
<proteinExistence type="predicted"/>
<accession>A0A2P2QXR0</accession>
<evidence type="ECO:0000313" key="1">
    <source>
        <dbReference type="EMBL" id="MBX71758.1"/>
    </source>
</evidence>
<protein>
    <submittedName>
        <fullName evidence="1">Uncharacterized protein</fullName>
    </submittedName>
</protein>
<reference evidence="1" key="1">
    <citation type="submission" date="2018-02" db="EMBL/GenBank/DDBJ databases">
        <title>Rhizophora mucronata_Transcriptome.</title>
        <authorList>
            <person name="Meera S.P."/>
            <person name="Sreeshan A."/>
            <person name="Augustine A."/>
        </authorList>
    </citation>
    <scope>NUCLEOTIDE SEQUENCE</scope>
    <source>
        <tissue evidence="1">Leaf</tissue>
    </source>
</reference>
<dbReference type="EMBL" id="GGEC01091274">
    <property type="protein sequence ID" value="MBX71758.1"/>
    <property type="molecule type" value="Transcribed_RNA"/>
</dbReference>